<protein>
    <recommendedName>
        <fullName evidence="20">Bifunctional protein GlmU</fullName>
    </recommendedName>
    <domain>
        <recommendedName>
            <fullName evidence="20">UDP-N-acetylglucosamine pyrophosphorylase</fullName>
            <ecNumber evidence="20">2.7.7.23</ecNumber>
        </recommendedName>
        <alternativeName>
            <fullName evidence="20">N-acetylglucosamine-1-phosphate uridyltransferase</fullName>
        </alternativeName>
    </domain>
    <domain>
        <recommendedName>
            <fullName evidence="20">Glucosamine-1-phosphate N-acetyltransferase</fullName>
            <ecNumber evidence="20">2.3.1.157</ecNumber>
        </recommendedName>
    </domain>
</protein>
<evidence type="ECO:0000256" key="6">
    <source>
        <dbReference type="ARBA" id="ARBA00022490"/>
    </source>
</evidence>
<feature type="binding site" evidence="20">
    <location>
        <position position="7"/>
    </location>
    <ligand>
        <name>UDP-N-acetyl-alpha-D-glucosamine</name>
        <dbReference type="ChEBI" id="CHEBI:57705"/>
    </ligand>
</feature>
<dbReference type="Pfam" id="PF00132">
    <property type="entry name" value="Hexapep"/>
    <property type="match status" value="1"/>
</dbReference>
<comment type="catalytic activity">
    <reaction evidence="17 20">
        <text>alpha-D-glucosamine 1-phosphate + acetyl-CoA = N-acetyl-alpha-D-glucosamine 1-phosphate + CoA + H(+)</text>
        <dbReference type="Rhea" id="RHEA:13725"/>
        <dbReference type="ChEBI" id="CHEBI:15378"/>
        <dbReference type="ChEBI" id="CHEBI:57287"/>
        <dbReference type="ChEBI" id="CHEBI:57288"/>
        <dbReference type="ChEBI" id="CHEBI:57776"/>
        <dbReference type="ChEBI" id="CHEBI:58516"/>
        <dbReference type="EC" id="2.3.1.157"/>
    </reaction>
</comment>
<comment type="similarity">
    <text evidence="4 20">In the C-terminal section; belongs to the transferase hexapeptide repeat family.</text>
</comment>
<keyword evidence="16 20" id="KW-0961">Cell wall biogenesis/degradation</keyword>
<evidence type="ECO:0000256" key="20">
    <source>
        <dbReference type="HAMAP-Rule" id="MF_01631"/>
    </source>
</evidence>
<keyword evidence="15 20" id="KW-0012">Acyltransferase</keyword>
<evidence type="ECO:0000256" key="9">
    <source>
        <dbReference type="ARBA" id="ARBA00022723"/>
    </source>
</evidence>
<name>H3NHL4_9LACT</name>
<dbReference type="GO" id="GO:0000287">
    <property type="term" value="F:magnesium ion binding"/>
    <property type="evidence" value="ECO:0007669"/>
    <property type="project" value="UniProtKB-UniRule"/>
</dbReference>
<comment type="similarity">
    <text evidence="5 20">In the N-terminal section; belongs to the N-acetylglucosamine-1-phosphate uridyltransferase family.</text>
</comment>
<feature type="region of interest" description="Pyrophosphorylase" evidence="20">
    <location>
        <begin position="1"/>
        <end position="214"/>
    </location>
</feature>
<feature type="binding site" evidence="20">
    <location>
        <position position="407"/>
    </location>
    <ligand>
        <name>acetyl-CoA</name>
        <dbReference type="ChEBI" id="CHEBI:57288"/>
    </ligand>
</feature>
<evidence type="ECO:0000256" key="3">
    <source>
        <dbReference type="ARBA" id="ARBA00005208"/>
    </source>
</evidence>
<organism evidence="23 24">
    <name type="scientific">Facklamia languida CCUG 37842</name>
    <dbReference type="NCBI Taxonomy" id="883113"/>
    <lineage>
        <taxon>Bacteria</taxon>
        <taxon>Bacillati</taxon>
        <taxon>Bacillota</taxon>
        <taxon>Bacilli</taxon>
        <taxon>Lactobacillales</taxon>
        <taxon>Aerococcaceae</taxon>
        <taxon>Facklamia</taxon>
    </lineage>
</organism>
<feature type="binding site" evidence="20">
    <location>
        <position position="87"/>
    </location>
    <ligand>
        <name>Mg(2+)</name>
        <dbReference type="ChEBI" id="CHEBI:18420"/>
    </ligand>
</feature>
<feature type="binding site" evidence="20">
    <location>
        <position position="212"/>
    </location>
    <ligand>
        <name>Mg(2+)</name>
        <dbReference type="ChEBI" id="CHEBI:18420"/>
    </ligand>
</feature>
<dbReference type="Gene3D" id="2.160.10.10">
    <property type="entry name" value="Hexapeptide repeat proteins"/>
    <property type="match status" value="1"/>
</dbReference>
<dbReference type="UniPathway" id="UPA00973"/>
<dbReference type="UniPathway" id="UPA00113">
    <property type="reaction ID" value="UER00532"/>
</dbReference>
<evidence type="ECO:0000256" key="13">
    <source>
        <dbReference type="ARBA" id="ARBA00022984"/>
    </source>
</evidence>
<feature type="binding site" evidence="20">
    <location>
        <position position="154"/>
    </location>
    <ligand>
        <name>UDP-N-acetyl-alpha-D-glucosamine</name>
        <dbReference type="ChEBI" id="CHEBI:57705"/>
    </ligand>
</feature>
<evidence type="ECO:0000256" key="17">
    <source>
        <dbReference type="ARBA" id="ARBA00048247"/>
    </source>
</evidence>
<feature type="active site" description="Proton acceptor" evidence="20">
    <location>
        <position position="347"/>
    </location>
</feature>
<dbReference type="PANTHER" id="PTHR43584">
    <property type="entry name" value="NUCLEOTIDYL TRANSFERASE"/>
    <property type="match status" value="1"/>
</dbReference>
<comment type="pathway">
    <text evidence="20">Bacterial outer membrane biogenesis; LPS lipid A biosynthesis.</text>
</comment>
<keyword evidence="13 20" id="KW-0573">Peptidoglycan synthesis</keyword>
<feature type="region of interest" description="Linker" evidence="20">
    <location>
        <begin position="215"/>
        <end position="235"/>
    </location>
</feature>
<evidence type="ECO:0000256" key="10">
    <source>
        <dbReference type="ARBA" id="ARBA00022737"/>
    </source>
</evidence>
<evidence type="ECO:0000256" key="15">
    <source>
        <dbReference type="ARBA" id="ARBA00023315"/>
    </source>
</evidence>
<comment type="cofactor">
    <cofactor evidence="20">
        <name>Mg(2+)</name>
        <dbReference type="ChEBI" id="CHEBI:18420"/>
    </cofactor>
    <text evidence="20">Binds 1 Mg(2+) ion per subunit.</text>
</comment>
<dbReference type="GO" id="GO:0016020">
    <property type="term" value="C:membrane"/>
    <property type="evidence" value="ECO:0007669"/>
    <property type="project" value="GOC"/>
</dbReference>
<dbReference type="InterPro" id="IPR029044">
    <property type="entry name" value="Nucleotide-diphossugar_trans"/>
</dbReference>
<dbReference type="GO" id="GO:0009245">
    <property type="term" value="P:lipid A biosynthetic process"/>
    <property type="evidence" value="ECO:0007669"/>
    <property type="project" value="UniProtKB-UniRule"/>
</dbReference>
<gene>
    <name evidence="20" type="primary">glmU</name>
    <name evidence="23" type="ORF">HMPREF9708_00549</name>
</gene>
<feature type="binding site" evidence="20">
    <location>
        <begin position="370"/>
        <end position="371"/>
    </location>
    <ligand>
        <name>acetyl-CoA</name>
        <dbReference type="ChEBI" id="CHEBI:57288"/>
    </ligand>
</feature>
<evidence type="ECO:0000256" key="7">
    <source>
        <dbReference type="ARBA" id="ARBA00022679"/>
    </source>
</evidence>
<evidence type="ECO:0000256" key="18">
    <source>
        <dbReference type="ARBA" id="ARBA00048493"/>
    </source>
</evidence>
<keyword evidence="6 20" id="KW-0963">Cytoplasm</keyword>
<feature type="binding site" evidence="20">
    <location>
        <position position="389"/>
    </location>
    <ligand>
        <name>acetyl-CoA</name>
        <dbReference type="ChEBI" id="CHEBI:57288"/>
    </ligand>
</feature>
<dbReference type="HAMAP" id="MF_01631">
    <property type="entry name" value="GlmU"/>
    <property type="match status" value="1"/>
</dbReference>
<dbReference type="Proteomes" id="UP000006190">
    <property type="component" value="Unassembled WGS sequence"/>
</dbReference>
<evidence type="ECO:0000313" key="24">
    <source>
        <dbReference type="Proteomes" id="UP000006190"/>
    </source>
</evidence>
<keyword evidence="10 20" id="KW-0677">Repeat</keyword>
<dbReference type="EC" id="2.7.7.23" evidence="20"/>
<evidence type="ECO:0000256" key="1">
    <source>
        <dbReference type="ARBA" id="ARBA00004496"/>
    </source>
</evidence>
<dbReference type="SUPFAM" id="SSF53448">
    <property type="entry name" value="Nucleotide-diphospho-sugar transferases"/>
    <property type="match status" value="1"/>
</dbReference>
<comment type="subunit">
    <text evidence="20">Homotrimer.</text>
</comment>
<keyword evidence="8 20" id="KW-0548">Nucleotidyltransferase</keyword>
<dbReference type="Gene3D" id="3.90.550.10">
    <property type="entry name" value="Spore Coat Polysaccharide Biosynthesis Protein SpsA, Chain A"/>
    <property type="match status" value="1"/>
</dbReference>
<feature type="domain" description="Mannose-1-phosphate guanyltransferase C-terminal" evidence="22">
    <location>
        <begin position="250"/>
        <end position="338"/>
    </location>
</feature>
<dbReference type="InterPro" id="IPR038009">
    <property type="entry name" value="GlmU_C_LbH"/>
</dbReference>
<dbReference type="AlphaFoldDB" id="H3NHL4"/>
<keyword evidence="12 20" id="KW-0133">Cell shape</keyword>
<dbReference type="NCBIfam" id="TIGR01173">
    <property type="entry name" value="glmU"/>
    <property type="match status" value="1"/>
</dbReference>
<feature type="binding site" evidence="20">
    <location>
        <position position="361"/>
    </location>
    <ligand>
        <name>UDP-N-acetyl-alpha-D-glucosamine</name>
        <dbReference type="ChEBI" id="CHEBI:57705"/>
    </ligand>
</feature>
<dbReference type="GO" id="GO:0008360">
    <property type="term" value="P:regulation of cell shape"/>
    <property type="evidence" value="ECO:0007669"/>
    <property type="project" value="UniProtKB-KW"/>
</dbReference>
<comment type="pathway">
    <text evidence="2 20">Nucleotide-sugar biosynthesis; UDP-N-acetyl-alpha-D-glucosamine biosynthesis; N-acetyl-alpha-D-glucosamine 1-phosphate from alpha-D-glucosamine 6-phosphate (route II): step 2/2.</text>
</comment>
<dbReference type="InterPro" id="IPR050065">
    <property type="entry name" value="GlmU-like"/>
</dbReference>
<dbReference type="GO" id="GO:0000902">
    <property type="term" value="P:cell morphogenesis"/>
    <property type="evidence" value="ECO:0007669"/>
    <property type="project" value="UniProtKB-UniRule"/>
</dbReference>
<dbReference type="CDD" id="cd02540">
    <property type="entry name" value="GT2_GlmU_N_bac"/>
    <property type="match status" value="1"/>
</dbReference>
<keyword evidence="14 20" id="KW-0511">Multifunctional enzyme</keyword>
<evidence type="ECO:0000256" key="5">
    <source>
        <dbReference type="ARBA" id="ARBA00007947"/>
    </source>
</evidence>
<dbReference type="PROSITE" id="PS00101">
    <property type="entry name" value="HEXAPEP_TRANSFERASES"/>
    <property type="match status" value="1"/>
</dbReference>
<evidence type="ECO:0000256" key="14">
    <source>
        <dbReference type="ARBA" id="ARBA00023268"/>
    </source>
</evidence>
<feature type="binding site" evidence="20">
    <location>
        <position position="212"/>
    </location>
    <ligand>
        <name>UDP-N-acetyl-alpha-D-glucosamine</name>
        <dbReference type="ChEBI" id="CHEBI:57705"/>
    </ligand>
</feature>
<feature type="binding site" evidence="20">
    <location>
        <position position="350"/>
    </location>
    <ligand>
        <name>UDP-N-acetyl-alpha-D-glucosamine</name>
        <dbReference type="ChEBI" id="CHEBI:57705"/>
    </ligand>
</feature>
<feature type="binding site" evidence="20">
    <location>
        <position position="57"/>
    </location>
    <ligand>
        <name>UDP-N-acetyl-alpha-D-glucosamine</name>
        <dbReference type="ChEBI" id="CHEBI:57705"/>
    </ligand>
</feature>
<evidence type="ECO:0000256" key="2">
    <source>
        <dbReference type="ARBA" id="ARBA00005166"/>
    </source>
</evidence>
<evidence type="ECO:0000313" key="23">
    <source>
        <dbReference type="EMBL" id="EHR37920.1"/>
    </source>
</evidence>
<dbReference type="GO" id="GO:0019134">
    <property type="term" value="F:glucosamine-1-phosphate N-acetyltransferase activity"/>
    <property type="evidence" value="ECO:0007669"/>
    <property type="project" value="UniProtKB-UniRule"/>
</dbReference>
<dbReference type="STRING" id="883113.HMPREF9708_00549"/>
<dbReference type="InterPro" id="IPR011004">
    <property type="entry name" value="Trimer_LpxA-like_sf"/>
</dbReference>
<feature type="domain" description="Nucleotidyl transferase" evidence="21">
    <location>
        <begin position="6"/>
        <end position="199"/>
    </location>
</feature>
<dbReference type="InterPro" id="IPR001451">
    <property type="entry name" value="Hexapep"/>
</dbReference>
<dbReference type="CDD" id="cd03353">
    <property type="entry name" value="LbH_GlmU_C"/>
    <property type="match status" value="1"/>
</dbReference>
<evidence type="ECO:0000256" key="12">
    <source>
        <dbReference type="ARBA" id="ARBA00022960"/>
    </source>
</evidence>
<keyword evidence="9 20" id="KW-0479">Metal-binding</keyword>
<dbReference type="InterPro" id="IPR018357">
    <property type="entry name" value="Hexapep_transf_CS"/>
</dbReference>
<dbReference type="Pfam" id="PF00483">
    <property type="entry name" value="NTP_transferase"/>
    <property type="match status" value="1"/>
</dbReference>
<dbReference type="SUPFAM" id="SSF51161">
    <property type="entry name" value="Trimeric LpxA-like enzymes"/>
    <property type="match status" value="1"/>
</dbReference>
<dbReference type="InterPro" id="IPR005882">
    <property type="entry name" value="Bifunctional_GlmU"/>
</dbReference>
<dbReference type="GO" id="GO:0005737">
    <property type="term" value="C:cytoplasm"/>
    <property type="evidence" value="ECO:0007669"/>
    <property type="project" value="UniProtKB-SubCell"/>
</dbReference>
<keyword evidence="11 20" id="KW-0460">Magnesium</keyword>
<comment type="pathway">
    <text evidence="3 20">Nucleotide-sugar biosynthesis; UDP-N-acetyl-alpha-D-glucosamine biosynthesis; UDP-N-acetyl-alpha-D-glucosamine from N-acetyl-alpha-D-glucosamine 1-phosphate: step 1/1.</text>
</comment>
<dbReference type="GO" id="GO:0009252">
    <property type="term" value="P:peptidoglycan biosynthetic process"/>
    <property type="evidence" value="ECO:0007669"/>
    <property type="project" value="UniProtKB-UniRule"/>
</dbReference>
<dbReference type="EMBL" id="AGEG01000003">
    <property type="protein sequence ID" value="EHR37920.1"/>
    <property type="molecule type" value="Genomic_DNA"/>
</dbReference>
<dbReference type="InterPro" id="IPR056729">
    <property type="entry name" value="GMPPB_C"/>
</dbReference>
<comment type="caution">
    <text evidence="23">The sequence shown here is derived from an EMBL/GenBank/DDBJ whole genome shotgun (WGS) entry which is preliminary data.</text>
</comment>
<feature type="binding site" evidence="20">
    <location>
        <begin position="62"/>
        <end position="63"/>
    </location>
    <ligand>
        <name>UDP-N-acetyl-alpha-D-glucosamine</name>
        <dbReference type="ChEBI" id="CHEBI:57705"/>
    </ligand>
</feature>
<reference evidence="23 24" key="1">
    <citation type="submission" date="2012-01" db="EMBL/GenBank/DDBJ databases">
        <title>The Genome Sequence of Facklamia languida CCUG 37842.</title>
        <authorList>
            <consortium name="The Broad Institute Genome Sequencing Platform"/>
            <person name="Earl A."/>
            <person name="Ward D."/>
            <person name="Feldgarden M."/>
            <person name="Gevers D."/>
            <person name="Huys G."/>
            <person name="Young S.K."/>
            <person name="Zeng Q."/>
            <person name="Gargeya S."/>
            <person name="Fitzgerald M."/>
            <person name="Haas B."/>
            <person name="Abouelleil A."/>
            <person name="Alvarado L."/>
            <person name="Arachchi H.M."/>
            <person name="Berlin A."/>
            <person name="Chapman S.B."/>
            <person name="Gearin G."/>
            <person name="Goldberg J."/>
            <person name="Griggs A."/>
            <person name="Gujja S."/>
            <person name="Hansen M."/>
            <person name="Heiman D."/>
            <person name="Howarth C."/>
            <person name="Larimer J."/>
            <person name="Lui A."/>
            <person name="MacDonald P.J.P."/>
            <person name="McCowen C."/>
            <person name="Montmayeur A."/>
            <person name="Murphy C."/>
            <person name="Neiman D."/>
            <person name="Pearson M."/>
            <person name="Priest M."/>
            <person name="Roberts A."/>
            <person name="Saif S."/>
            <person name="Shea T."/>
            <person name="Sisk P."/>
            <person name="Stolte C."/>
            <person name="Sykes S."/>
            <person name="Wortman J."/>
            <person name="Nusbaum C."/>
            <person name="Birren B."/>
        </authorList>
    </citation>
    <scope>NUCLEOTIDE SEQUENCE [LARGE SCALE GENOMIC DNA]</scope>
    <source>
        <strain evidence="23 24">CCUG 37842</strain>
    </source>
</reference>
<evidence type="ECO:0000256" key="4">
    <source>
        <dbReference type="ARBA" id="ARBA00007707"/>
    </source>
</evidence>
<dbReference type="EC" id="2.3.1.157" evidence="20"/>
<dbReference type="eggNOG" id="COG1207">
    <property type="taxonomic scope" value="Bacteria"/>
</dbReference>
<sequence length="440" mass="47737">MKSALPKVLHPISGLSMVEHVVRAVNQCQVEDIVTIIGNEAERVKETLVDQCHFAMQEDQLGTGHAVAQARAQIGDADGQTLVICGDTPLLRGETLAELFKVHDDQQAKATILTAVMPDPTGYGRVIRDQEGAVQKIVEQKDASEKEAQVQEINTGTYVFDNRLLFKALEQVNNDNKQGEYYLTDVIQIIRDQGGLVCAHQMPDRDEGMGVNDRQALASAQKLMSDRINAYHMQNGVTFTDPESVYIEVDVQIGPDSLIETGVQLKGQTIIGSGAMIGAQTQIVDSQLADHVTVKQSVIESSTIGPRASIGPYAHLRPKAHLAEDVHIGNFVEVKNASIGARSKAGHLAYIGDADLGQEVNVGCGVIFCNYDGKEKHRSKVGDQVFIGSNANIVSPITIEDRAFIAAGSTIVSDVEAEALAIARSQQVQKADYWKKFLNK</sequence>
<dbReference type="PANTHER" id="PTHR43584:SF3">
    <property type="entry name" value="BIFUNCTIONAL PROTEIN GLMU"/>
    <property type="match status" value="1"/>
</dbReference>
<evidence type="ECO:0000256" key="19">
    <source>
        <dbReference type="ARBA" id="ARBA00049628"/>
    </source>
</evidence>
<feature type="region of interest" description="N-acetyltransferase" evidence="20">
    <location>
        <begin position="236"/>
        <end position="440"/>
    </location>
</feature>
<evidence type="ECO:0000259" key="21">
    <source>
        <dbReference type="Pfam" id="PF00483"/>
    </source>
</evidence>
<keyword evidence="7 20" id="KW-0808">Transferase</keyword>
<dbReference type="PATRIC" id="fig|883113.3.peg.551"/>
<evidence type="ECO:0000259" key="22">
    <source>
        <dbReference type="Pfam" id="PF25087"/>
    </source>
</evidence>
<dbReference type="HOGENOM" id="CLU_029499_15_2_9"/>
<comment type="catalytic activity">
    <reaction evidence="18 20">
        <text>N-acetyl-alpha-D-glucosamine 1-phosphate + UTP + H(+) = UDP-N-acetyl-alpha-D-glucosamine + diphosphate</text>
        <dbReference type="Rhea" id="RHEA:13509"/>
        <dbReference type="ChEBI" id="CHEBI:15378"/>
        <dbReference type="ChEBI" id="CHEBI:33019"/>
        <dbReference type="ChEBI" id="CHEBI:46398"/>
        <dbReference type="ChEBI" id="CHEBI:57705"/>
        <dbReference type="ChEBI" id="CHEBI:57776"/>
        <dbReference type="EC" id="2.7.7.23"/>
    </reaction>
</comment>
<feature type="binding site" evidence="20">
    <location>
        <position position="335"/>
    </location>
    <ligand>
        <name>UDP-N-acetyl-alpha-D-glucosamine</name>
        <dbReference type="ChEBI" id="CHEBI:57705"/>
    </ligand>
</feature>
<comment type="function">
    <text evidence="19 20">Catalyzes the last two sequential reactions in the de novo biosynthetic pathway for UDP-N-acetylglucosamine (UDP-GlcNAc). The C-terminal domain catalyzes the transfer of acetyl group from acetyl coenzyme A to glucosamine-1-phosphate (GlcN-1-P) to produce N-acetylglucosamine-1-phosphate (GlcNAc-1-P), which is converted into UDP-GlcNAc by the transfer of uridine 5-monophosphate (from uridine 5-triphosphate), a reaction catalyzed by the N-terminal domain.</text>
</comment>
<dbReference type="GO" id="GO:0003977">
    <property type="term" value="F:UDP-N-acetylglucosamine diphosphorylase activity"/>
    <property type="evidence" value="ECO:0007669"/>
    <property type="project" value="UniProtKB-UniRule"/>
</dbReference>
<feature type="binding site" evidence="20">
    <location>
        <position position="317"/>
    </location>
    <ligand>
        <name>UDP-N-acetyl-alpha-D-glucosamine</name>
        <dbReference type="ChEBI" id="CHEBI:57705"/>
    </ligand>
</feature>
<dbReference type="NCBIfam" id="NF010934">
    <property type="entry name" value="PRK14354.1"/>
    <property type="match status" value="1"/>
</dbReference>
<feature type="binding site" evidence="20">
    <location>
        <position position="424"/>
    </location>
    <ligand>
        <name>acetyl-CoA</name>
        <dbReference type="ChEBI" id="CHEBI:57288"/>
    </ligand>
</feature>
<accession>H3NHL4</accession>
<keyword evidence="24" id="KW-1185">Reference proteome</keyword>
<dbReference type="Pfam" id="PF25087">
    <property type="entry name" value="GMPPB_C"/>
    <property type="match status" value="1"/>
</dbReference>
<evidence type="ECO:0000256" key="8">
    <source>
        <dbReference type="ARBA" id="ARBA00022695"/>
    </source>
</evidence>
<feature type="binding site" evidence="20">
    <location>
        <position position="139"/>
    </location>
    <ligand>
        <name>UDP-N-acetyl-alpha-D-glucosamine</name>
        <dbReference type="ChEBI" id="CHEBI:57705"/>
    </ligand>
</feature>
<evidence type="ECO:0000256" key="16">
    <source>
        <dbReference type="ARBA" id="ARBA00023316"/>
    </source>
</evidence>
<dbReference type="GO" id="GO:0071555">
    <property type="term" value="P:cell wall organization"/>
    <property type="evidence" value="ECO:0007669"/>
    <property type="project" value="UniProtKB-KW"/>
</dbReference>
<comment type="subcellular location">
    <subcellularLocation>
        <location evidence="1 20">Cytoplasm</location>
    </subcellularLocation>
</comment>
<evidence type="ECO:0000256" key="11">
    <source>
        <dbReference type="ARBA" id="ARBA00022842"/>
    </source>
</evidence>
<proteinExistence type="inferred from homology"/>
<dbReference type="InterPro" id="IPR005835">
    <property type="entry name" value="NTP_transferase_dom"/>
</dbReference>
<feature type="binding site" evidence="20">
    <location>
        <position position="124"/>
    </location>
    <ligand>
        <name>UDP-N-acetyl-alpha-D-glucosamine</name>
        <dbReference type="ChEBI" id="CHEBI:57705"/>
    </ligand>
</feature>
<dbReference type="GO" id="GO:0006048">
    <property type="term" value="P:UDP-N-acetylglucosamine biosynthetic process"/>
    <property type="evidence" value="ECO:0007669"/>
    <property type="project" value="UniProtKB-UniPathway"/>
</dbReference>
<comment type="caution">
    <text evidence="20">Lacks conserved residue(s) required for the propagation of feature annotation.</text>
</comment>